<dbReference type="AlphaFoldDB" id="A0A1Y1ZK29"/>
<evidence type="ECO:0000313" key="2">
    <source>
        <dbReference type="Proteomes" id="UP000193920"/>
    </source>
</evidence>
<accession>A0A1Y1ZK29</accession>
<dbReference type="Proteomes" id="UP000193920">
    <property type="component" value="Unassembled WGS sequence"/>
</dbReference>
<dbReference type="EMBL" id="MCOG01000391">
    <property type="protein sequence ID" value="ORY10608.1"/>
    <property type="molecule type" value="Genomic_DNA"/>
</dbReference>
<gene>
    <name evidence="1" type="ORF">LY90DRAFT_518668</name>
</gene>
<dbReference type="OrthoDB" id="2171462at2759"/>
<reference evidence="1 2" key="1">
    <citation type="submission" date="2016-08" db="EMBL/GenBank/DDBJ databases">
        <title>A Parts List for Fungal Cellulosomes Revealed by Comparative Genomics.</title>
        <authorList>
            <consortium name="DOE Joint Genome Institute"/>
            <person name="Haitjema C.H."/>
            <person name="Gilmore S.P."/>
            <person name="Henske J.K."/>
            <person name="Solomon K.V."/>
            <person name="De Groot R."/>
            <person name="Kuo A."/>
            <person name="Mondo S.J."/>
            <person name="Salamov A.A."/>
            <person name="Labutti K."/>
            <person name="Zhao Z."/>
            <person name="Chiniquy J."/>
            <person name="Barry K."/>
            <person name="Brewer H.M."/>
            <person name="Purvine S.O."/>
            <person name="Wright A.T."/>
            <person name="Boxma B."/>
            <person name="Van Alen T."/>
            <person name="Hackstein J.H."/>
            <person name="Baker S.E."/>
            <person name="Grigoriev I.V."/>
            <person name="O'Malley M.A."/>
        </authorList>
    </citation>
    <scope>NUCLEOTIDE SEQUENCE [LARGE SCALE GENOMIC DNA]</scope>
    <source>
        <strain evidence="1 2">G1</strain>
    </source>
</reference>
<organism evidence="1 2">
    <name type="scientific">Neocallimastix californiae</name>
    <dbReference type="NCBI Taxonomy" id="1754190"/>
    <lineage>
        <taxon>Eukaryota</taxon>
        <taxon>Fungi</taxon>
        <taxon>Fungi incertae sedis</taxon>
        <taxon>Chytridiomycota</taxon>
        <taxon>Chytridiomycota incertae sedis</taxon>
        <taxon>Neocallimastigomycetes</taxon>
        <taxon>Neocallimastigales</taxon>
        <taxon>Neocallimastigaceae</taxon>
        <taxon>Neocallimastix</taxon>
    </lineage>
</organism>
<evidence type="ECO:0000313" key="1">
    <source>
        <dbReference type="EMBL" id="ORY10608.1"/>
    </source>
</evidence>
<name>A0A1Y1ZK29_9FUNG</name>
<sequence length="534" mass="64537">MEVNDNTKKFYDELEGKCEPEILLEIAKKGIFLYEPLCKYDKIKNHKYVVLISILAEQYFMINNDVQYTELKNIILSNMEYTFTYKTKVINLLIVNEFILNKILNEKNIKIINTFKTIYKEIFLCLYKYKFISTNVFNLFYEYNPDLYYSYEFDIFEFLYYDNKCLLLTKLNNILERKNNNKDILDMLKDIVLDYCRDLNLLIFLSNFFCKNKIQLHTRPYYRVPLFFPLNILKEYANNFFLPNNLFIKCNNKYYEDFLNFCFSDNNLNIVYSAYIRSKSNKDEKYINKYLSFKYHIYDCLEFEYELYKIKNNTCAVENVEKKNIFDNEEEISKNNISDNKIVENTNFSNSINEGIKNIISIKKEENESNDNDVIYYIKAFDNQCDKIYNFNIIKEYYYDEYNIRAVYDPYLIDINKMNTLNFVKTCLNNYDFLNNVLLDPNYIFNINLSTNFGTEILLMRLTYLISLIHNKYNAFIIEILFMCIDNSYITCDPSNRIDIEIYVFEEPTDLELIYKMLTNTPHKIFNSYCRGYY</sequence>
<keyword evidence="2" id="KW-1185">Reference proteome</keyword>
<protein>
    <submittedName>
        <fullName evidence="1">Uncharacterized protein</fullName>
    </submittedName>
</protein>
<proteinExistence type="predicted"/>
<comment type="caution">
    <text evidence="1">The sequence shown here is derived from an EMBL/GenBank/DDBJ whole genome shotgun (WGS) entry which is preliminary data.</text>
</comment>